<dbReference type="Pfam" id="PF00435">
    <property type="entry name" value="Spectrin"/>
    <property type="match status" value="1"/>
</dbReference>
<gene>
    <name evidence="1" type="ORF">ZHD862_LOCUS36675</name>
</gene>
<dbReference type="AlphaFoldDB" id="A0A815RZS6"/>
<name>A0A815RZS6_9BILA</name>
<dbReference type="InterPro" id="IPR002017">
    <property type="entry name" value="Spectrin_repeat"/>
</dbReference>
<proteinExistence type="predicted"/>
<evidence type="ECO:0000313" key="2">
    <source>
        <dbReference type="Proteomes" id="UP000663864"/>
    </source>
</evidence>
<comment type="caution">
    <text evidence="1">The sequence shown here is derived from an EMBL/GenBank/DDBJ whole genome shotgun (WGS) entry which is preliminary data.</text>
</comment>
<dbReference type="SUPFAM" id="SSF46966">
    <property type="entry name" value="Spectrin repeat"/>
    <property type="match status" value="1"/>
</dbReference>
<protein>
    <submittedName>
        <fullName evidence="1">Uncharacterized protein</fullName>
    </submittedName>
</protein>
<accession>A0A815RZS6</accession>
<organism evidence="1 2">
    <name type="scientific">Rotaria sordida</name>
    <dbReference type="NCBI Taxonomy" id="392033"/>
    <lineage>
        <taxon>Eukaryota</taxon>
        <taxon>Metazoa</taxon>
        <taxon>Spiralia</taxon>
        <taxon>Gnathifera</taxon>
        <taxon>Rotifera</taxon>
        <taxon>Eurotatoria</taxon>
        <taxon>Bdelloidea</taxon>
        <taxon>Philodinida</taxon>
        <taxon>Philodinidae</taxon>
        <taxon>Rotaria</taxon>
    </lineage>
</organism>
<sequence>MNRQRRQRMTENYLVIWIDANINMKNKDCQHRLSQLRGVVNELTRTKTLIVSEDIPNTLNEAEQLLTQHQTIKEEIDRYDPDYTQMKEYGHRVIRDTDTTNSQYIFLRERLKALDNG</sequence>
<evidence type="ECO:0000313" key="1">
    <source>
        <dbReference type="EMBL" id="CAF1483573.1"/>
    </source>
</evidence>
<dbReference type="Proteomes" id="UP000663864">
    <property type="component" value="Unassembled WGS sequence"/>
</dbReference>
<dbReference type="Gene3D" id="1.20.58.60">
    <property type="match status" value="1"/>
</dbReference>
<reference evidence="1" key="1">
    <citation type="submission" date="2021-02" db="EMBL/GenBank/DDBJ databases">
        <authorList>
            <person name="Nowell W R."/>
        </authorList>
    </citation>
    <scope>NUCLEOTIDE SEQUENCE</scope>
</reference>
<dbReference type="EMBL" id="CAJNOT010006159">
    <property type="protein sequence ID" value="CAF1483573.1"/>
    <property type="molecule type" value="Genomic_DNA"/>
</dbReference>